<dbReference type="AlphaFoldDB" id="A0A318T6C4"/>
<comment type="caution">
    <text evidence="1">The sequence shown here is derived from an EMBL/GenBank/DDBJ whole genome shotgun (WGS) entry which is preliminary data.</text>
</comment>
<protein>
    <submittedName>
        <fullName evidence="1">Uncharacterized protein</fullName>
    </submittedName>
</protein>
<evidence type="ECO:0000313" key="2">
    <source>
        <dbReference type="Proteomes" id="UP000247454"/>
    </source>
</evidence>
<dbReference type="EMBL" id="QJTF01000006">
    <property type="protein sequence ID" value="PYE88794.1"/>
    <property type="molecule type" value="Genomic_DNA"/>
</dbReference>
<reference evidence="1 2" key="1">
    <citation type="submission" date="2018-06" db="EMBL/GenBank/DDBJ databases">
        <title>Genomic Encyclopedia of Type Strains, Phase III (KMG-III): the genomes of soil and plant-associated and newly described type strains.</title>
        <authorList>
            <person name="Whitman W."/>
        </authorList>
    </citation>
    <scope>NUCLEOTIDE SEQUENCE [LARGE SCALE GENOMIC DNA]</scope>
    <source>
        <strain evidence="1 2">ORS 1419</strain>
    </source>
</reference>
<gene>
    <name evidence="1" type="ORF">C7477_106167</name>
</gene>
<sequence length="39" mass="4339">MTQLNMTQLKSIQVLRAIAALAVVFFHLRPARARCSIAV</sequence>
<accession>A0A318T6C4</accession>
<name>A0A318T6C4_9HYPH</name>
<dbReference type="Proteomes" id="UP000247454">
    <property type="component" value="Unassembled WGS sequence"/>
</dbReference>
<proteinExistence type="predicted"/>
<keyword evidence="2" id="KW-1185">Reference proteome</keyword>
<organism evidence="1 2">
    <name type="scientific">Phyllobacterium leguminum</name>
    <dbReference type="NCBI Taxonomy" id="314237"/>
    <lineage>
        <taxon>Bacteria</taxon>
        <taxon>Pseudomonadati</taxon>
        <taxon>Pseudomonadota</taxon>
        <taxon>Alphaproteobacteria</taxon>
        <taxon>Hyphomicrobiales</taxon>
        <taxon>Phyllobacteriaceae</taxon>
        <taxon>Phyllobacterium</taxon>
    </lineage>
</organism>
<evidence type="ECO:0000313" key="1">
    <source>
        <dbReference type="EMBL" id="PYE88794.1"/>
    </source>
</evidence>